<evidence type="ECO:0000256" key="4">
    <source>
        <dbReference type="PIRSR" id="PIRSR005739-1"/>
    </source>
</evidence>
<dbReference type="Pfam" id="PF08100">
    <property type="entry name" value="Dimerisation"/>
    <property type="match status" value="1"/>
</dbReference>
<evidence type="ECO:0000256" key="2">
    <source>
        <dbReference type="ARBA" id="ARBA00022679"/>
    </source>
</evidence>
<dbReference type="GO" id="GO:0008171">
    <property type="term" value="F:O-methyltransferase activity"/>
    <property type="evidence" value="ECO:0007669"/>
    <property type="project" value="InterPro"/>
</dbReference>
<dbReference type="Gene3D" id="3.40.50.150">
    <property type="entry name" value="Vaccinia Virus protein VP39"/>
    <property type="match status" value="1"/>
</dbReference>
<protein>
    <submittedName>
        <fullName evidence="7">S-adenosyl-L-methionine-dependent methyltransferase</fullName>
    </submittedName>
</protein>
<comment type="caution">
    <text evidence="7">The sequence shown here is derived from an EMBL/GenBank/DDBJ whole genome shotgun (WGS) entry which is preliminary data.</text>
</comment>
<dbReference type="InterPro" id="IPR001077">
    <property type="entry name" value="COMT_C"/>
</dbReference>
<dbReference type="InterPro" id="IPR012967">
    <property type="entry name" value="COMT_dimerisation"/>
</dbReference>
<dbReference type="InterPro" id="IPR036388">
    <property type="entry name" value="WH-like_DNA-bd_sf"/>
</dbReference>
<dbReference type="InterPro" id="IPR016461">
    <property type="entry name" value="COMT-like"/>
</dbReference>
<keyword evidence="3" id="KW-0949">S-adenosyl-L-methionine</keyword>
<dbReference type="GO" id="GO:0044550">
    <property type="term" value="P:secondary metabolite biosynthetic process"/>
    <property type="evidence" value="ECO:0007669"/>
    <property type="project" value="UniProtKB-ARBA"/>
</dbReference>
<evidence type="ECO:0000313" key="8">
    <source>
        <dbReference type="Proteomes" id="UP000246702"/>
    </source>
</evidence>
<dbReference type="Pfam" id="PF00891">
    <property type="entry name" value="Methyltransf_2"/>
    <property type="match status" value="1"/>
</dbReference>
<accession>A0A317WJQ8</accession>
<name>A0A317WJQ8_9EURO</name>
<dbReference type="OrthoDB" id="1535081at2759"/>
<proteinExistence type="predicted"/>
<feature type="domain" description="O-methyltransferase dimerisation" evidence="6">
    <location>
        <begin position="62"/>
        <end position="132"/>
    </location>
</feature>
<evidence type="ECO:0000256" key="1">
    <source>
        <dbReference type="ARBA" id="ARBA00022603"/>
    </source>
</evidence>
<dbReference type="Gene3D" id="1.10.10.10">
    <property type="entry name" value="Winged helix-like DNA-binding domain superfamily/Winged helix DNA-binding domain"/>
    <property type="match status" value="1"/>
</dbReference>
<reference evidence="7 8" key="1">
    <citation type="submission" date="2016-12" db="EMBL/GenBank/DDBJ databases">
        <title>The genomes of Aspergillus section Nigri reveals drivers in fungal speciation.</title>
        <authorList>
            <consortium name="DOE Joint Genome Institute"/>
            <person name="Vesth T.C."/>
            <person name="Nybo J."/>
            <person name="Theobald S."/>
            <person name="Brandl J."/>
            <person name="Frisvad J.C."/>
            <person name="Nielsen K.F."/>
            <person name="Lyhne E.K."/>
            <person name="Kogle M.E."/>
            <person name="Kuo A."/>
            <person name="Riley R."/>
            <person name="Clum A."/>
            <person name="Nolan M."/>
            <person name="Lipzen A."/>
            <person name="Salamov A."/>
            <person name="Henrissat B."/>
            <person name="Wiebenga A."/>
            <person name="De Vries R.P."/>
            <person name="Grigoriev I.V."/>
            <person name="Mortensen U.H."/>
            <person name="Andersen M.R."/>
            <person name="Baker S.E."/>
        </authorList>
    </citation>
    <scope>NUCLEOTIDE SEQUENCE [LARGE SCALE GENOMIC DNA]</scope>
    <source>
        <strain evidence="7 8">CBS 115572</strain>
    </source>
</reference>
<dbReference type="GO" id="GO:0032259">
    <property type="term" value="P:methylation"/>
    <property type="evidence" value="ECO:0007669"/>
    <property type="project" value="UniProtKB-KW"/>
</dbReference>
<feature type="active site" description="Proton acceptor" evidence="4">
    <location>
        <position position="300"/>
    </location>
</feature>
<dbReference type="PROSITE" id="PS51683">
    <property type="entry name" value="SAM_OMT_II"/>
    <property type="match status" value="1"/>
</dbReference>
<dbReference type="SUPFAM" id="SSF53335">
    <property type="entry name" value="S-adenosyl-L-methionine-dependent methyltransferases"/>
    <property type="match status" value="1"/>
</dbReference>
<dbReference type="InterPro" id="IPR036390">
    <property type="entry name" value="WH_DNA-bd_sf"/>
</dbReference>
<evidence type="ECO:0000259" key="5">
    <source>
        <dbReference type="Pfam" id="PF00891"/>
    </source>
</evidence>
<dbReference type="PANTHER" id="PTHR43712:SF17">
    <property type="entry name" value="O-METHYLTRANSFERASE"/>
    <property type="match status" value="1"/>
</dbReference>
<keyword evidence="2 7" id="KW-0808">Transferase</keyword>
<evidence type="ECO:0000259" key="6">
    <source>
        <dbReference type="Pfam" id="PF08100"/>
    </source>
</evidence>
<evidence type="ECO:0000313" key="7">
    <source>
        <dbReference type="EMBL" id="PWY86593.1"/>
    </source>
</evidence>
<keyword evidence="8" id="KW-1185">Reference proteome</keyword>
<dbReference type="Proteomes" id="UP000246702">
    <property type="component" value="Unassembled WGS sequence"/>
</dbReference>
<dbReference type="AlphaFoldDB" id="A0A317WJQ8"/>
<dbReference type="InterPro" id="IPR029063">
    <property type="entry name" value="SAM-dependent_MTases_sf"/>
</dbReference>
<dbReference type="GeneID" id="37116056"/>
<dbReference type="PANTHER" id="PTHR43712">
    <property type="entry name" value="PUTATIVE (AFU_ORTHOLOGUE AFUA_4G14580)-RELATED"/>
    <property type="match status" value="1"/>
</dbReference>
<evidence type="ECO:0000256" key="3">
    <source>
        <dbReference type="ARBA" id="ARBA00022691"/>
    </source>
</evidence>
<dbReference type="SUPFAM" id="SSF46785">
    <property type="entry name" value="Winged helix' DNA-binding domain"/>
    <property type="match status" value="1"/>
</dbReference>
<dbReference type="RefSeq" id="XP_025467184.1">
    <property type="nucleotide sequence ID" value="XM_025613913.1"/>
</dbReference>
<feature type="domain" description="O-methyltransferase C-terminal" evidence="5">
    <location>
        <begin position="220"/>
        <end position="372"/>
    </location>
</feature>
<keyword evidence="1 7" id="KW-0489">Methyltransferase</keyword>
<sequence>MTAHTQPIETVLTTLNTLTAESFVNDGDRNKALLAAYALVSRLETPWETVARIGMTQPALGASLKVAKGLQLFEKWHERGDNAESSNDLATMVHCDPVLLARILRHLAANHILEETSPNTFKPTPFSLSLLQPIFGEWINFLYDATLPCYLHLPTYLHQTSYTNPTSPTTGIFQSTKNYHGDLFQYYASHPREGASFNHVMGAVMANQASWLDIIPPAHFLENSDPNSPLIVDVGGNIGYDLEKFRTAYPHTAERLYLQDLEPVVKVSKCPDPVVKMVHDFFEEQPVRGSRIYYLHGVLHDWADEPAKNILKMLRGALKAGYSRLLVHDHVVPEMEAHPHATAYDLTMMVMVAGKERTETEWRGLLGEAGYRVVRVWRSALATQAILEAEVAE</sequence>
<gene>
    <name evidence="7" type="ORF">BO94DRAFT_557043</name>
</gene>
<dbReference type="PIRSF" id="PIRSF005739">
    <property type="entry name" value="O-mtase"/>
    <property type="match status" value="1"/>
</dbReference>
<dbReference type="EMBL" id="MSFK01000015">
    <property type="protein sequence ID" value="PWY86593.1"/>
    <property type="molecule type" value="Genomic_DNA"/>
</dbReference>
<organism evidence="7 8">
    <name type="scientific">Aspergillus sclerotioniger CBS 115572</name>
    <dbReference type="NCBI Taxonomy" id="1450535"/>
    <lineage>
        <taxon>Eukaryota</taxon>
        <taxon>Fungi</taxon>
        <taxon>Dikarya</taxon>
        <taxon>Ascomycota</taxon>
        <taxon>Pezizomycotina</taxon>
        <taxon>Eurotiomycetes</taxon>
        <taxon>Eurotiomycetidae</taxon>
        <taxon>Eurotiales</taxon>
        <taxon>Aspergillaceae</taxon>
        <taxon>Aspergillus</taxon>
        <taxon>Aspergillus subgen. Circumdati</taxon>
    </lineage>
</organism>